<protein>
    <submittedName>
        <fullName evidence="1">Uncharacterized protein</fullName>
    </submittedName>
</protein>
<accession>A0A5J4SH36</accession>
<gene>
    <name evidence="1" type="ORF">EZS27_007327</name>
</gene>
<organism evidence="1">
    <name type="scientific">termite gut metagenome</name>
    <dbReference type="NCBI Taxonomy" id="433724"/>
    <lineage>
        <taxon>unclassified sequences</taxon>
        <taxon>metagenomes</taxon>
        <taxon>organismal metagenomes</taxon>
    </lineage>
</organism>
<name>A0A5J4SH36_9ZZZZ</name>
<dbReference type="EMBL" id="SNRY01000186">
    <property type="protein sequence ID" value="KAA6345092.1"/>
    <property type="molecule type" value="Genomic_DNA"/>
</dbReference>
<comment type="caution">
    <text evidence="1">The sequence shown here is derived from an EMBL/GenBank/DDBJ whole genome shotgun (WGS) entry which is preliminary data.</text>
</comment>
<evidence type="ECO:0000313" key="1">
    <source>
        <dbReference type="EMBL" id="KAA6345092.1"/>
    </source>
</evidence>
<reference evidence="1" key="1">
    <citation type="submission" date="2019-03" db="EMBL/GenBank/DDBJ databases">
        <title>Single cell metagenomics reveals metabolic interactions within the superorganism composed of flagellate Streblomastix strix and complex community of Bacteroidetes bacteria on its surface.</title>
        <authorList>
            <person name="Treitli S.C."/>
            <person name="Kolisko M."/>
            <person name="Husnik F."/>
            <person name="Keeling P."/>
            <person name="Hampl V."/>
        </authorList>
    </citation>
    <scope>NUCLEOTIDE SEQUENCE</scope>
    <source>
        <strain evidence="1">STM</strain>
    </source>
</reference>
<sequence>MLHYHELLVFLQIDITYTMYKHDADDANLFCRNQYINNGIKLKL</sequence>
<dbReference type="AlphaFoldDB" id="A0A5J4SH36"/>
<proteinExistence type="predicted"/>